<organism evidence="1 2">
    <name type="scientific">Pseudomonas fakonensis</name>
    <dbReference type="NCBI Taxonomy" id="2842355"/>
    <lineage>
        <taxon>Bacteria</taxon>
        <taxon>Pseudomonadati</taxon>
        <taxon>Pseudomonadota</taxon>
        <taxon>Gammaproteobacteria</taxon>
        <taxon>Pseudomonadales</taxon>
        <taxon>Pseudomonadaceae</taxon>
        <taxon>Pseudomonas</taxon>
    </lineage>
</organism>
<dbReference type="Proteomes" id="UP001046350">
    <property type="component" value="Chromosome"/>
</dbReference>
<evidence type="ECO:0000313" key="2">
    <source>
        <dbReference type="Proteomes" id="UP001046350"/>
    </source>
</evidence>
<reference evidence="1" key="1">
    <citation type="journal article" date="2021" name="Microorganisms">
        <title>The Ever-Expanding Pseudomonas Genus: Description of 43 New Species and Partition of the Pseudomonas putida Group.</title>
        <authorList>
            <person name="Girard L."/>
            <person name="Lood C."/>
            <person name="Hofte M."/>
            <person name="Vandamme P."/>
            <person name="Rokni-Zadeh H."/>
            <person name="van Noort V."/>
            <person name="Lavigne R."/>
            <person name="De Mot R."/>
        </authorList>
    </citation>
    <scope>NUCLEOTIDE SEQUENCE</scope>
    <source>
        <strain evidence="1">COW40</strain>
    </source>
</reference>
<dbReference type="RefSeq" id="WP_217839812.1">
    <property type="nucleotide sequence ID" value="NZ_CP077076.1"/>
</dbReference>
<proteinExistence type="predicted"/>
<protein>
    <submittedName>
        <fullName evidence="1">Uncharacterized protein</fullName>
    </submittedName>
</protein>
<sequence length="52" mass="5832">MTDEDRLLAAAHDHARDWRVGKNGGGWGGWHGVGLQGKWNVSEYNGESRIRQ</sequence>
<accession>A0ABX8N2Q0</accession>
<gene>
    <name evidence="1" type="ORF">KSS94_20055</name>
</gene>
<name>A0ABX8N2Q0_9PSED</name>
<evidence type="ECO:0000313" key="1">
    <source>
        <dbReference type="EMBL" id="QXH50222.1"/>
    </source>
</evidence>
<dbReference type="EMBL" id="CP077076">
    <property type="protein sequence ID" value="QXH50222.1"/>
    <property type="molecule type" value="Genomic_DNA"/>
</dbReference>
<keyword evidence="2" id="KW-1185">Reference proteome</keyword>